<proteinExistence type="predicted"/>
<feature type="compositionally biased region" description="Basic and acidic residues" evidence="1">
    <location>
        <begin position="109"/>
        <end position="134"/>
    </location>
</feature>
<evidence type="ECO:0000313" key="2">
    <source>
        <dbReference type="EMBL" id="KAK2183301.1"/>
    </source>
</evidence>
<comment type="caution">
    <text evidence="2">The sequence shown here is derived from an EMBL/GenBank/DDBJ whole genome shotgun (WGS) entry which is preliminary data.</text>
</comment>
<dbReference type="EMBL" id="JAODUO010000316">
    <property type="protein sequence ID" value="KAK2183301.1"/>
    <property type="molecule type" value="Genomic_DNA"/>
</dbReference>
<dbReference type="PANTHER" id="PTHR47027">
    <property type="entry name" value="REVERSE TRANSCRIPTASE DOMAIN-CONTAINING PROTEIN"/>
    <property type="match status" value="1"/>
</dbReference>
<feature type="region of interest" description="Disordered" evidence="1">
    <location>
        <begin position="106"/>
        <end position="134"/>
    </location>
</feature>
<dbReference type="AlphaFoldDB" id="A0AAD9L565"/>
<evidence type="ECO:0008006" key="4">
    <source>
        <dbReference type="Google" id="ProtNLM"/>
    </source>
</evidence>
<evidence type="ECO:0000313" key="3">
    <source>
        <dbReference type="Proteomes" id="UP001209878"/>
    </source>
</evidence>
<organism evidence="2 3">
    <name type="scientific">Ridgeia piscesae</name>
    <name type="common">Tubeworm</name>
    <dbReference type="NCBI Taxonomy" id="27915"/>
    <lineage>
        <taxon>Eukaryota</taxon>
        <taxon>Metazoa</taxon>
        <taxon>Spiralia</taxon>
        <taxon>Lophotrochozoa</taxon>
        <taxon>Annelida</taxon>
        <taxon>Polychaeta</taxon>
        <taxon>Sedentaria</taxon>
        <taxon>Canalipalpata</taxon>
        <taxon>Sabellida</taxon>
        <taxon>Siboglinidae</taxon>
        <taxon>Ridgeia</taxon>
    </lineage>
</organism>
<gene>
    <name evidence="2" type="ORF">NP493_317g02092</name>
</gene>
<reference evidence="2" key="1">
    <citation type="journal article" date="2023" name="Mol. Biol. Evol.">
        <title>Third-Generation Sequencing Reveals the Adaptive Role of the Epigenome in Three Deep-Sea Polychaetes.</title>
        <authorList>
            <person name="Perez M."/>
            <person name="Aroh O."/>
            <person name="Sun Y."/>
            <person name="Lan Y."/>
            <person name="Juniper S.K."/>
            <person name="Young C.R."/>
            <person name="Angers B."/>
            <person name="Qian P.Y."/>
        </authorList>
    </citation>
    <scope>NUCLEOTIDE SEQUENCE</scope>
    <source>
        <strain evidence="2">R07B-5</strain>
    </source>
</reference>
<dbReference type="Proteomes" id="UP001209878">
    <property type="component" value="Unassembled WGS sequence"/>
</dbReference>
<keyword evidence="3" id="KW-1185">Reference proteome</keyword>
<dbReference type="PANTHER" id="PTHR47027:SF20">
    <property type="entry name" value="REVERSE TRANSCRIPTASE-LIKE PROTEIN WITH RNA-DIRECTED DNA POLYMERASE DOMAIN"/>
    <property type="match status" value="1"/>
</dbReference>
<evidence type="ECO:0000256" key="1">
    <source>
        <dbReference type="SAM" id="MobiDB-lite"/>
    </source>
</evidence>
<protein>
    <recommendedName>
        <fullName evidence="4">Reverse transcriptase domain-containing protein</fullName>
    </recommendedName>
</protein>
<name>A0AAD9L565_RIDPI</name>
<sequence length="134" mass="15500">MLQELAGESENQGVMMNKSKIKVMMENDPPIIYVNNTQIETVESYIYLGQGYNTRDKNQDKEIQRRITAGWTASTKHIGTCLKRQVYNSCVLPAMTYAAETRALTTQAKNKDGKDRDRKTNIWVKKKDKDHRRD</sequence>
<accession>A0AAD9L565</accession>